<name>A0AAJ7UKB1_PETMA</name>
<keyword evidence="1" id="KW-1185">Reference proteome</keyword>
<dbReference type="RefSeq" id="XP_032836791.1">
    <property type="nucleotide sequence ID" value="XM_032980900.1"/>
</dbReference>
<gene>
    <name evidence="2" type="primary">LOC116958343</name>
</gene>
<sequence>MVAVWVTSLRSSPNSCFGWGCSIHRDKGAGSHAAQRGGCSTWGSRAQVLVPLLLTNGFSVEAPLGRTRGKAEQLVAEVRVPFSSSNCMVGIPLHQLGDLMRIFNPPELSCQIAVKTLG</sequence>
<reference evidence="2" key="1">
    <citation type="submission" date="2025-08" db="UniProtKB">
        <authorList>
            <consortium name="RefSeq"/>
        </authorList>
    </citation>
    <scope>IDENTIFICATION</scope>
    <source>
        <tissue evidence="2">Sperm</tissue>
    </source>
</reference>
<evidence type="ECO:0000313" key="2">
    <source>
        <dbReference type="RefSeq" id="XP_032836791.1"/>
    </source>
</evidence>
<dbReference type="KEGG" id="pmrn:116958343"/>
<accession>A0AAJ7UKB1</accession>
<evidence type="ECO:0000313" key="1">
    <source>
        <dbReference type="Proteomes" id="UP001318040"/>
    </source>
</evidence>
<dbReference type="Proteomes" id="UP001318040">
    <property type="component" value="Chromosome 76"/>
</dbReference>
<organism evidence="1 2">
    <name type="scientific">Petromyzon marinus</name>
    <name type="common">Sea lamprey</name>
    <dbReference type="NCBI Taxonomy" id="7757"/>
    <lineage>
        <taxon>Eukaryota</taxon>
        <taxon>Metazoa</taxon>
        <taxon>Chordata</taxon>
        <taxon>Craniata</taxon>
        <taxon>Vertebrata</taxon>
        <taxon>Cyclostomata</taxon>
        <taxon>Hyperoartia</taxon>
        <taxon>Petromyzontiformes</taxon>
        <taxon>Petromyzontidae</taxon>
        <taxon>Petromyzon</taxon>
    </lineage>
</organism>
<dbReference type="AlphaFoldDB" id="A0AAJ7UKB1"/>
<proteinExistence type="predicted"/>
<protein>
    <submittedName>
        <fullName evidence="2">Glucose-fructose oxidoreductase domain-containing protein 1-like</fullName>
    </submittedName>
</protein>